<name>A0A2I0SPI2_9ACTN</name>
<dbReference type="InterPro" id="IPR054202">
    <property type="entry name" value="DUF6907"/>
</dbReference>
<dbReference type="OrthoDB" id="4335926at2"/>
<organism evidence="1 2">
    <name type="scientific">Streptomyces populi</name>
    <dbReference type="NCBI Taxonomy" id="2058924"/>
    <lineage>
        <taxon>Bacteria</taxon>
        <taxon>Bacillati</taxon>
        <taxon>Actinomycetota</taxon>
        <taxon>Actinomycetes</taxon>
        <taxon>Kitasatosporales</taxon>
        <taxon>Streptomycetaceae</taxon>
        <taxon>Streptomyces</taxon>
    </lineage>
</organism>
<keyword evidence="2" id="KW-1185">Reference proteome</keyword>
<comment type="caution">
    <text evidence="1">The sequence shown here is derived from an EMBL/GenBank/DDBJ whole genome shotgun (WGS) entry which is preliminary data.</text>
</comment>
<dbReference type="EMBL" id="PJOS01000028">
    <property type="protein sequence ID" value="PKT71851.1"/>
    <property type="molecule type" value="Genomic_DNA"/>
</dbReference>
<dbReference type="RefSeq" id="WP_103550227.1">
    <property type="nucleotide sequence ID" value="NZ_KZ626867.1"/>
</dbReference>
<dbReference type="Proteomes" id="UP000236178">
    <property type="component" value="Unassembled WGS sequence"/>
</dbReference>
<reference evidence="1 2" key="1">
    <citation type="submission" date="2017-12" db="EMBL/GenBank/DDBJ databases">
        <title>Streptomyces populusis sp. nov., a novel endophytic actinobacterium isolated from stems of Populus adenopoda Maxim.</title>
        <authorList>
            <person name="Wang Z."/>
        </authorList>
    </citation>
    <scope>NUCLEOTIDE SEQUENCE [LARGE SCALE GENOMIC DNA]</scope>
    <source>
        <strain evidence="1 2">A249</strain>
    </source>
</reference>
<dbReference type="AlphaFoldDB" id="A0A2I0SPI2"/>
<gene>
    <name evidence="1" type="ORF">CW362_16450</name>
</gene>
<evidence type="ECO:0000313" key="1">
    <source>
        <dbReference type="EMBL" id="PKT71851.1"/>
    </source>
</evidence>
<protein>
    <submittedName>
        <fullName evidence="1">Uncharacterized protein</fullName>
    </submittedName>
</protein>
<accession>A0A2I0SPI2</accession>
<proteinExistence type="predicted"/>
<dbReference type="Pfam" id="PF21848">
    <property type="entry name" value="DUF6907"/>
    <property type="match status" value="1"/>
</dbReference>
<sequence>MSTEPRTVTLATLDHGDVILPEPDWCRGHADHRPDTYRADITHYAPQVDLRHRGRAIGFAAIAQAPCAERSARNIRGYVVLSYESADGFDPAGLYDLAAELDMHADRLRALADQLDTILGGGSQ</sequence>
<evidence type="ECO:0000313" key="2">
    <source>
        <dbReference type="Proteomes" id="UP000236178"/>
    </source>
</evidence>